<evidence type="ECO:0000313" key="5">
    <source>
        <dbReference type="RefSeq" id="XP_013783039.1"/>
    </source>
</evidence>
<evidence type="ECO:0000313" key="4">
    <source>
        <dbReference type="Proteomes" id="UP000694941"/>
    </source>
</evidence>
<keyword evidence="2" id="KW-0446">Lipid-binding</keyword>
<dbReference type="InterPro" id="IPR014352">
    <property type="entry name" value="FERM/acyl-CoA-bd_prot_sf"/>
</dbReference>
<reference evidence="5" key="1">
    <citation type="submission" date="2025-08" db="UniProtKB">
        <authorList>
            <consortium name="RefSeq"/>
        </authorList>
    </citation>
    <scope>IDENTIFICATION</scope>
    <source>
        <tissue evidence="5">Muscle</tissue>
    </source>
</reference>
<protein>
    <submittedName>
        <fullName evidence="5">Acyl-CoA-binding protein homolog</fullName>
    </submittedName>
</protein>
<dbReference type="PRINTS" id="PR00689">
    <property type="entry name" value="ACOABINDINGP"/>
</dbReference>
<dbReference type="PROSITE" id="PS51228">
    <property type="entry name" value="ACB_2"/>
    <property type="match status" value="1"/>
</dbReference>
<dbReference type="PANTHER" id="PTHR23310">
    <property type="entry name" value="ACYL-COA-BINDING PROTEIN, ACBP"/>
    <property type="match status" value="1"/>
</dbReference>
<gene>
    <name evidence="5" type="primary">LOC106467256</name>
</gene>
<dbReference type="RefSeq" id="XP_013783039.1">
    <property type="nucleotide sequence ID" value="XM_013927585.2"/>
</dbReference>
<dbReference type="Proteomes" id="UP000694941">
    <property type="component" value="Unplaced"/>
</dbReference>
<evidence type="ECO:0000256" key="1">
    <source>
        <dbReference type="ARBA" id="ARBA00005567"/>
    </source>
</evidence>
<evidence type="ECO:0000256" key="2">
    <source>
        <dbReference type="ARBA" id="ARBA00023121"/>
    </source>
</evidence>
<dbReference type="PANTHER" id="PTHR23310:SF62">
    <property type="entry name" value="ACYL-COA BINDING PROTEIN 1, ISOFORM A"/>
    <property type="match status" value="1"/>
</dbReference>
<organism evidence="4 5">
    <name type="scientific">Limulus polyphemus</name>
    <name type="common">Atlantic horseshoe crab</name>
    <dbReference type="NCBI Taxonomy" id="6850"/>
    <lineage>
        <taxon>Eukaryota</taxon>
        <taxon>Metazoa</taxon>
        <taxon>Ecdysozoa</taxon>
        <taxon>Arthropoda</taxon>
        <taxon>Chelicerata</taxon>
        <taxon>Merostomata</taxon>
        <taxon>Xiphosura</taxon>
        <taxon>Limulidae</taxon>
        <taxon>Limulus</taxon>
    </lineage>
</organism>
<accession>A0ABM1BJ54</accession>
<dbReference type="InterPro" id="IPR035984">
    <property type="entry name" value="Acyl-CoA-binding_sf"/>
</dbReference>
<evidence type="ECO:0000259" key="3">
    <source>
        <dbReference type="PROSITE" id="PS51228"/>
    </source>
</evidence>
<dbReference type="SUPFAM" id="SSF47027">
    <property type="entry name" value="Acyl-CoA binding protein"/>
    <property type="match status" value="1"/>
</dbReference>
<dbReference type="CDD" id="cd00435">
    <property type="entry name" value="ACBP"/>
    <property type="match status" value="1"/>
</dbReference>
<sequence length="103" mass="11748">MRNGLQVVLHTFKKMSLDEKFNKAAEDVNKLKSRPTDEELLELYALYKQSTIGDCNTERPGVLDLKGKAKWDSWNSRKGMSQDSAKEAYVAKANQLIEHYGLN</sequence>
<dbReference type="GeneID" id="106467256"/>
<dbReference type="InterPro" id="IPR022408">
    <property type="entry name" value="Acyl-CoA-binding_prot_CS"/>
</dbReference>
<dbReference type="Pfam" id="PF00887">
    <property type="entry name" value="ACBP"/>
    <property type="match status" value="1"/>
</dbReference>
<proteinExistence type="inferred from homology"/>
<keyword evidence="4" id="KW-1185">Reference proteome</keyword>
<dbReference type="InterPro" id="IPR000582">
    <property type="entry name" value="Acyl-CoA-binding_protein"/>
</dbReference>
<name>A0ABM1BJ54_LIMPO</name>
<comment type="similarity">
    <text evidence="1">Belongs to the ACBP family.</text>
</comment>
<feature type="domain" description="ACB" evidence="3">
    <location>
        <begin position="17"/>
        <end position="102"/>
    </location>
</feature>
<dbReference type="Gene3D" id="1.20.80.10">
    <property type="match status" value="1"/>
</dbReference>
<dbReference type="PROSITE" id="PS00880">
    <property type="entry name" value="ACB_1"/>
    <property type="match status" value="1"/>
</dbReference>